<comment type="caution">
    <text evidence="7">The sequence shown here is derived from an EMBL/GenBank/DDBJ whole genome shotgun (WGS) entry which is preliminary data.</text>
</comment>
<dbReference type="GO" id="GO:0008270">
    <property type="term" value="F:zinc ion binding"/>
    <property type="evidence" value="ECO:0007669"/>
    <property type="project" value="UniProtKB-KW"/>
</dbReference>
<evidence type="ECO:0000256" key="4">
    <source>
        <dbReference type="PROSITE-ProRule" id="PRU00175"/>
    </source>
</evidence>
<evidence type="ECO:0000256" key="1">
    <source>
        <dbReference type="ARBA" id="ARBA00022723"/>
    </source>
</evidence>
<dbReference type="PROSITE" id="PS00518">
    <property type="entry name" value="ZF_RING_1"/>
    <property type="match status" value="1"/>
</dbReference>
<dbReference type="InterPro" id="IPR027370">
    <property type="entry name" value="Znf-RING_euk"/>
</dbReference>
<organism evidence="7 8">
    <name type="scientific">Buddleja alternifolia</name>
    <dbReference type="NCBI Taxonomy" id="168488"/>
    <lineage>
        <taxon>Eukaryota</taxon>
        <taxon>Viridiplantae</taxon>
        <taxon>Streptophyta</taxon>
        <taxon>Embryophyta</taxon>
        <taxon>Tracheophyta</taxon>
        <taxon>Spermatophyta</taxon>
        <taxon>Magnoliopsida</taxon>
        <taxon>eudicotyledons</taxon>
        <taxon>Gunneridae</taxon>
        <taxon>Pentapetalae</taxon>
        <taxon>asterids</taxon>
        <taxon>lamiids</taxon>
        <taxon>Lamiales</taxon>
        <taxon>Scrophulariaceae</taxon>
        <taxon>Buddlejeae</taxon>
        <taxon>Buddleja</taxon>
    </lineage>
</organism>
<dbReference type="EMBL" id="WHWC01000004">
    <property type="protein sequence ID" value="KAG8384028.1"/>
    <property type="molecule type" value="Genomic_DNA"/>
</dbReference>
<dbReference type="Gene3D" id="3.30.40.10">
    <property type="entry name" value="Zinc/RING finger domain, C3HC4 (zinc finger)"/>
    <property type="match status" value="1"/>
</dbReference>
<evidence type="ECO:0000313" key="8">
    <source>
        <dbReference type="Proteomes" id="UP000826271"/>
    </source>
</evidence>
<keyword evidence="3" id="KW-0862">Zinc</keyword>
<feature type="transmembrane region" description="Helical" evidence="5">
    <location>
        <begin position="191"/>
        <end position="212"/>
    </location>
</feature>
<dbReference type="GO" id="GO:0061630">
    <property type="term" value="F:ubiquitin protein ligase activity"/>
    <property type="evidence" value="ECO:0007669"/>
    <property type="project" value="InterPro"/>
</dbReference>
<dbReference type="PROSITE" id="PS50089">
    <property type="entry name" value="ZF_RING_2"/>
    <property type="match status" value="1"/>
</dbReference>
<dbReference type="SUPFAM" id="SSF57850">
    <property type="entry name" value="RING/U-box"/>
    <property type="match status" value="1"/>
</dbReference>
<dbReference type="PANTHER" id="PTHR22894:SF6">
    <property type="entry name" value="E3 UBIQUITIN-PROTEIN LIGASE RNF170-LIKE ISOFORM X1"/>
    <property type="match status" value="1"/>
</dbReference>
<evidence type="ECO:0000256" key="3">
    <source>
        <dbReference type="ARBA" id="ARBA00022833"/>
    </source>
</evidence>
<sequence length="229" mass="26411">MENSETSRKSECDCAEQRERIEAENEAIAGGVAVVVGGYNKEKPPEDDCCPICFDDFNLPCKTNCGHWFCCSCILELWRYTTGFKLCKCPLCGCVITKLVPEPFLLNQQGEDVGQVLKDVHQYNCLNRGGLIGLFLKASMLPHLMRRRSRESFDTRMFRYIFETMRLIGLLLRGLYDGYGLHFFPNGGRGIQIMFEICSWALVFILILDGIWYRWRLRRRLAGLPPMER</sequence>
<keyword evidence="5" id="KW-1133">Transmembrane helix</keyword>
<protein>
    <recommendedName>
        <fullName evidence="6">RING-type domain-containing protein</fullName>
    </recommendedName>
</protein>
<keyword evidence="2 4" id="KW-0863">Zinc-finger</keyword>
<reference evidence="7" key="1">
    <citation type="submission" date="2019-10" db="EMBL/GenBank/DDBJ databases">
        <authorList>
            <person name="Zhang R."/>
            <person name="Pan Y."/>
            <person name="Wang J."/>
            <person name="Ma R."/>
            <person name="Yu S."/>
        </authorList>
    </citation>
    <scope>NUCLEOTIDE SEQUENCE</scope>
    <source>
        <strain evidence="7">LA-IB0</strain>
        <tissue evidence="7">Leaf</tissue>
    </source>
</reference>
<keyword evidence="1" id="KW-0479">Metal-binding</keyword>
<evidence type="ECO:0000256" key="2">
    <source>
        <dbReference type="ARBA" id="ARBA00022771"/>
    </source>
</evidence>
<dbReference type="Pfam" id="PF13445">
    <property type="entry name" value="zf-RING_UBOX"/>
    <property type="match status" value="1"/>
</dbReference>
<dbReference type="InterPro" id="IPR038896">
    <property type="entry name" value="RNF170"/>
</dbReference>
<name>A0AAV6XP31_9LAMI</name>
<dbReference type="AlphaFoldDB" id="A0AAV6XP31"/>
<feature type="transmembrane region" description="Helical" evidence="5">
    <location>
        <begin position="157"/>
        <end position="176"/>
    </location>
</feature>
<dbReference type="PANTHER" id="PTHR22894">
    <property type="entry name" value="RING-TYPE DOMAIN-CONTAINING PROTEIN"/>
    <property type="match status" value="1"/>
</dbReference>
<proteinExistence type="predicted"/>
<dbReference type="InterPro" id="IPR017907">
    <property type="entry name" value="Znf_RING_CS"/>
</dbReference>
<keyword evidence="8" id="KW-1185">Reference proteome</keyword>
<keyword evidence="5" id="KW-0472">Membrane</keyword>
<evidence type="ECO:0000259" key="6">
    <source>
        <dbReference type="PROSITE" id="PS50089"/>
    </source>
</evidence>
<dbReference type="Proteomes" id="UP000826271">
    <property type="component" value="Unassembled WGS sequence"/>
</dbReference>
<keyword evidence="5" id="KW-0812">Transmembrane</keyword>
<accession>A0AAV6XP31</accession>
<feature type="domain" description="RING-type" evidence="6">
    <location>
        <begin position="50"/>
        <end position="92"/>
    </location>
</feature>
<dbReference type="InterPro" id="IPR013083">
    <property type="entry name" value="Znf_RING/FYVE/PHD"/>
</dbReference>
<dbReference type="SMART" id="SM00184">
    <property type="entry name" value="RING"/>
    <property type="match status" value="1"/>
</dbReference>
<dbReference type="InterPro" id="IPR001841">
    <property type="entry name" value="Znf_RING"/>
</dbReference>
<evidence type="ECO:0000256" key="5">
    <source>
        <dbReference type="SAM" id="Phobius"/>
    </source>
</evidence>
<gene>
    <name evidence="7" type="ORF">BUALT_Bualt04G0075500</name>
</gene>
<evidence type="ECO:0000313" key="7">
    <source>
        <dbReference type="EMBL" id="KAG8384028.1"/>
    </source>
</evidence>